<organism evidence="2 3">
    <name type="scientific">Penicillium vulpinum</name>
    <dbReference type="NCBI Taxonomy" id="29845"/>
    <lineage>
        <taxon>Eukaryota</taxon>
        <taxon>Fungi</taxon>
        <taxon>Dikarya</taxon>
        <taxon>Ascomycota</taxon>
        <taxon>Pezizomycotina</taxon>
        <taxon>Eurotiomycetes</taxon>
        <taxon>Eurotiomycetidae</taxon>
        <taxon>Eurotiales</taxon>
        <taxon>Aspergillaceae</taxon>
        <taxon>Penicillium</taxon>
    </lineage>
</organism>
<proteinExistence type="predicted"/>
<feature type="region of interest" description="Disordered" evidence="1">
    <location>
        <begin position="1"/>
        <end position="25"/>
    </location>
</feature>
<protein>
    <submittedName>
        <fullName evidence="2">Uncharacterized protein</fullName>
    </submittedName>
</protein>
<dbReference type="AlphaFoldDB" id="A0A1V6RTB5"/>
<name>A0A1V6RTB5_9EURO</name>
<gene>
    <name evidence="2" type="ORF">PENVUL_c028G10077</name>
</gene>
<dbReference type="Proteomes" id="UP000191518">
    <property type="component" value="Unassembled WGS sequence"/>
</dbReference>
<evidence type="ECO:0000313" key="2">
    <source>
        <dbReference type="EMBL" id="OQE05015.1"/>
    </source>
</evidence>
<dbReference type="OrthoDB" id="74360at2759"/>
<keyword evidence="3" id="KW-1185">Reference proteome</keyword>
<evidence type="ECO:0000256" key="1">
    <source>
        <dbReference type="SAM" id="MobiDB-lite"/>
    </source>
</evidence>
<dbReference type="EMBL" id="MDYP01000028">
    <property type="protein sequence ID" value="OQE05015.1"/>
    <property type="molecule type" value="Genomic_DNA"/>
</dbReference>
<evidence type="ECO:0000313" key="3">
    <source>
        <dbReference type="Proteomes" id="UP000191518"/>
    </source>
</evidence>
<reference evidence="3" key="1">
    <citation type="journal article" date="2017" name="Nat. Microbiol.">
        <title>Global analysis of biosynthetic gene clusters reveals vast potential of secondary metabolite production in Penicillium species.</title>
        <authorList>
            <person name="Nielsen J.C."/>
            <person name="Grijseels S."/>
            <person name="Prigent S."/>
            <person name="Ji B."/>
            <person name="Dainat J."/>
            <person name="Nielsen K.F."/>
            <person name="Frisvad J.C."/>
            <person name="Workman M."/>
            <person name="Nielsen J."/>
        </authorList>
    </citation>
    <scope>NUCLEOTIDE SEQUENCE [LARGE SCALE GENOMIC DNA]</scope>
    <source>
        <strain evidence="3">IBT 29486</strain>
    </source>
</reference>
<sequence length="114" mass="13013">MATTLTGGNPHIIQLPKTPSDIPSDPQSIAQQWLTSLEVELSRPENLNINQLFHVDSWWRDMLALDWDMRTVHTATEIQSFLRKLQTNAQLSNFQLQDSGKFQPRLENVVDGLS</sequence>
<comment type="caution">
    <text evidence="2">The sequence shown here is derived from an EMBL/GenBank/DDBJ whole genome shotgun (WGS) entry which is preliminary data.</text>
</comment>
<accession>A0A1V6RTB5</accession>